<evidence type="ECO:0000313" key="1">
    <source>
        <dbReference type="EMBL" id="CAB1434611.1"/>
    </source>
</evidence>
<gene>
    <name evidence="1" type="ORF">PLEPLA_LOCUS22661</name>
</gene>
<comment type="caution">
    <text evidence="1">The sequence shown here is derived from an EMBL/GenBank/DDBJ whole genome shotgun (WGS) entry which is preliminary data.</text>
</comment>
<dbReference type="Proteomes" id="UP001153269">
    <property type="component" value="Unassembled WGS sequence"/>
</dbReference>
<dbReference type="EMBL" id="CADEAL010001678">
    <property type="protein sequence ID" value="CAB1434611.1"/>
    <property type="molecule type" value="Genomic_DNA"/>
</dbReference>
<name>A0A9N7UQ02_PLEPL</name>
<reference evidence="1" key="1">
    <citation type="submission" date="2020-03" db="EMBL/GenBank/DDBJ databases">
        <authorList>
            <person name="Weist P."/>
        </authorList>
    </citation>
    <scope>NUCLEOTIDE SEQUENCE</scope>
</reference>
<protein>
    <submittedName>
        <fullName evidence="1">Uncharacterized protein</fullName>
    </submittedName>
</protein>
<dbReference type="AlphaFoldDB" id="A0A9N7UQ02"/>
<accession>A0A9N7UQ02</accession>
<evidence type="ECO:0000313" key="2">
    <source>
        <dbReference type="Proteomes" id="UP001153269"/>
    </source>
</evidence>
<organism evidence="1 2">
    <name type="scientific">Pleuronectes platessa</name>
    <name type="common">European plaice</name>
    <dbReference type="NCBI Taxonomy" id="8262"/>
    <lineage>
        <taxon>Eukaryota</taxon>
        <taxon>Metazoa</taxon>
        <taxon>Chordata</taxon>
        <taxon>Craniata</taxon>
        <taxon>Vertebrata</taxon>
        <taxon>Euteleostomi</taxon>
        <taxon>Actinopterygii</taxon>
        <taxon>Neopterygii</taxon>
        <taxon>Teleostei</taxon>
        <taxon>Neoteleostei</taxon>
        <taxon>Acanthomorphata</taxon>
        <taxon>Carangaria</taxon>
        <taxon>Pleuronectiformes</taxon>
        <taxon>Pleuronectoidei</taxon>
        <taxon>Pleuronectidae</taxon>
        <taxon>Pleuronectes</taxon>
    </lineage>
</organism>
<proteinExistence type="predicted"/>
<sequence>MSSPNGYHQDRVRLSQSLRTNQSSDPTVHHDENQLQVYSSLLHGDDCIYVSEETRWKEPEVIQRRHLTTLMKIHIPLQEAAVHSSPSFGSARLLWRSLWFGVAEFTFGPTASAPLKHPLIRSAADRWREIAPPGTCGSAISLIVSQLNVVLQLDSASAVETLALRGPAPSSADIGHHALDSSAVLA</sequence>
<keyword evidence="2" id="KW-1185">Reference proteome</keyword>